<dbReference type="InterPro" id="IPR001128">
    <property type="entry name" value="Cyt_P450"/>
</dbReference>
<dbReference type="PANTHER" id="PTHR47582:SF1">
    <property type="entry name" value="P450, PUTATIVE (EUROFUNG)-RELATED"/>
    <property type="match status" value="1"/>
</dbReference>
<gene>
    <name evidence="6" type="ORF">PG996_010912</name>
</gene>
<dbReference type="CDD" id="cd11040">
    <property type="entry name" value="CYP7_CYP8-like"/>
    <property type="match status" value="1"/>
</dbReference>
<name>A0ABR1UQL0_9PEZI</name>
<evidence type="ECO:0000256" key="2">
    <source>
        <dbReference type="ARBA" id="ARBA00010617"/>
    </source>
</evidence>
<keyword evidence="3" id="KW-0479">Metal-binding</keyword>
<organism evidence="6 7">
    <name type="scientific">Apiospora saccharicola</name>
    <dbReference type="NCBI Taxonomy" id="335842"/>
    <lineage>
        <taxon>Eukaryota</taxon>
        <taxon>Fungi</taxon>
        <taxon>Dikarya</taxon>
        <taxon>Ascomycota</taxon>
        <taxon>Pezizomycotina</taxon>
        <taxon>Sordariomycetes</taxon>
        <taxon>Xylariomycetidae</taxon>
        <taxon>Amphisphaeriales</taxon>
        <taxon>Apiosporaceae</taxon>
        <taxon>Apiospora</taxon>
    </lineage>
</organism>
<accession>A0ABR1UQL0</accession>
<evidence type="ECO:0000256" key="5">
    <source>
        <dbReference type="ARBA" id="ARBA00023033"/>
    </source>
</evidence>
<evidence type="ECO:0000313" key="6">
    <source>
        <dbReference type="EMBL" id="KAK8060982.1"/>
    </source>
</evidence>
<evidence type="ECO:0000256" key="4">
    <source>
        <dbReference type="ARBA" id="ARBA00023004"/>
    </source>
</evidence>
<comment type="similarity">
    <text evidence="2">Belongs to the cytochrome P450 family.</text>
</comment>
<keyword evidence="5" id="KW-0503">Monooxygenase</keyword>
<keyword evidence="5" id="KW-0560">Oxidoreductase</keyword>
<dbReference type="InterPro" id="IPR053007">
    <property type="entry name" value="CYP450_monoxygenase_sec-met"/>
</dbReference>
<evidence type="ECO:0000313" key="7">
    <source>
        <dbReference type="Proteomes" id="UP001446871"/>
    </source>
</evidence>
<dbReference type="EMBL" id="JAQQWM010000006">
    <property type="protein sequence ID" value="KAK8060982.1"/>
    <property type="molecule type" value="Genomic_DNA"/>
</dbReference>
<keyword evidence="4" id="KW-0408">Iron</keyword>
<keyword evidence="7" id="KW-1185">Reference proteome</keyword>
<dbReference type="PRINTS" id="PR00465">
    <property type="entry name" value="EP450IV"/>
</dbReference>
<evidence type="ECO:0000256" key="3">
    <source>
        <dbReference type="ARBA" id="ARBA00022723"/>
    </source>
</evidence>
<protein>
    <recommendedName>
        <fullName evidence="8">Cytochrome P450</fullName>
    </recommendedName>
</protein>
<dbReference type="PANTHER" id="PTHR47582">
    <property type="entry name" value="P450, PUTATIVE (EUROFUNG)-RELATED"/>
    <property type="match status" value="1"/>
</dbReference>
<dbReference type="InterPro" id="IPR036396">
    <property type="entry name" value="Cyt_P450_sf"/>
</dbReference>
<comment type="cofactor">
    <cofactor evidence="1">
        <name>heme</name>
        <dbReference type="ChEBI" id="CHEBI:30413"/>
    </cofactor>
</comment>
<sequence>MDSTLALLLGLLGTTYVFLRALIYFTQHPKEPPVVKAGIPFLGPLIGLLRGGPPFFAKLRDKHNLPIYTLRMPGQRIYVVNSLSLIPLVQRQIKTHIAFAPIEAQAAATVMGVGPGGNAIIGSEHMLESDSYLSTFVPSLQPALAPGAGLDALSGAAIRCISESLAKLAAKEKPTTVELFAWVRSEVFLATTQSIYGPLNPFRDPKIEQAWYDFEPGIMVHMLQAWPSLLAPKSLHARDQLLIPAFEKYFAANGHLQGSLLVQCRYQHNTGHGLRGRDVAATEVGQMVASVTNSVSSAFWMVYHLFSDPAVLEECRDEVAQLVRIDDNDGSRSIDLAKVKSSCPVLLSTWQETLRYVHINIAARVVMNDTTLEDGKWLLKKGSTVMTVATVQHTDPSVWGPTVRQFDHRRFFRVPGEKKKQRINPVAIRSFGGGTVLCPGRHFVSNEVMALATLLLLRFNLKPLSRSKNGEWPDPGKNFPMTSSMPTPRAALNVDIILRDSREWRVEYSAANKGVVDVAEDVLRP</sequence>
<comment type="caution">
    <text evidence="6">The sequence shown here is derived from an EMBL/GenBank/DDBJ whole genome shotgun (WGS) entry which is preliminary data.</text>
</comment>
<dbReference type="Gene3D" id="1.10.630.10">
    <property type="entry name" value="Cytochrome P450"/>
    <property type="match status" value="1"/>
</dbReference>
<reference evidence="6 7" key="1">
    <citation type="submission" date="2023-01" db="EMBL/GenBank/DDBJ databases">
        <title>Analysis of 21 Apiospora genomes using comparative genomics revels a genus with tremendous synthesis potential of carbohydrate active enzymes and secondary metabolites.</title>
        <authorList>
            <person name="Sorensen T."/>
        </authorList>
    </citation>
    <scope>NUCLEOTIDE SEQUENCE [LARGE SCALE GENOMIC DNA]</scope>
    <source>
        <strain evidence="6 7">CBS 83171</strain>
    </source>
</reference>
<proteinExistence type="inferred from homology"/>
<evidence type="ECO:0008006" key="8">
    <source>
        <dbReference type="Google" id="ProtNLM"/>
    </source>
</evidence>
<dbReference type="Pfam" id="PF00067">
    <property type="entry name" value="p450"/>
    <property type="match status" value="1"/>
</dbReference>
<evidence type="ECO:0000256" key="1">
    <source>
        <dbReference type="ARBA" id="ARBA00001971"/>
    </source>
</evidence>
<dbReference type="Proteomes" id="UP001446871">
    <property type="component" value="Unassembled WGS sequence"/>
</dbReference>
<dbReference type="InterPro" id="IPR002403">
    <property type="entry name" value="Cyt_P450_E_grp-IV"/>
</dbReference>
<dbReference type="SUPFAM" id="SSF48264">
    <property type="entry name" value="Cytochrome P450"/>
    <property type="match status" value="1"/>
</dbReference>